<reference evidence="1" key="1">
    <citation type="submission" date="2023-10" db="EMBL/GenBank/DDBJ databases">
        <title>Genome assembly of Pristionchus species.</title>
        <authorList>
            <person name="Yoshida K."/>
            <person name="Sommer R.J."/>
        </authorList>
    </citation>
    <scope>NUCLEOTIDE SEQUENCE</scope>
    <source>
        <strain evidence="1">RS0144</strain>
    </source>
</reference>
<comment type="caution">
    <text evidence="1">The sequence shown here is derived from an EMBL/GenBank/DDBJ whole genome shotgun (WGS) entry which is preliminary data.</text>
</comment>
<organism evidence="1 2">
    <name type="scientific">Pristionchus entomophagus</name>
    <dbReference type="NCBI Taxonomy" id="358040"/>
    <lineage>
        <taxon>Eukaryota</taxon>
        <taxon>Metazoa</taxon>
        <taxon>Ecdysozoa</taxon>
        <taxon>Nematoda</taxon>
        <taxon>Chromadorea</taxon>
        <taxon>Rhabditida</taxon>
        <taxon>Rhabditina</taxon>
        <taxon>Diplogasteromorpha</taxon>
        <taxon>Diplogasteroidea</taxon>
        <taxon>Neodiplogasteridae</taxon>
        <taxon>Pristionchus</taxon>
    </lineage>
</organism>
<keyword evidence="2" id="KW-1185">Reference proteome</keyword>
<dbReference type="AlphaFoldDB" id="A0AAV5UG94"/>
<gene>
    <name evidence="1" type="ORF">PENTCL1PPCAC_28230</name>
</gene>
<name>A0AAV5UG94_9BILA</name>
<dbReference type="EMBL" id="BTSX01000006">
    <property type="protein sequence ID" value="GMT06056.1"/>
    <property type="molecule type" value="Genomic_DNA"/>
</dbReference>
<evidence type="ECO:0008006" key="3">
    <source>
        <dbReference type="Google" id="ProtNLM"/>
    </source>
</evidence>
<evidence type="ECO:0000313" key="1">
    <source>
        <dbReference type="EMBL" id="GMT06056.1"/>
    </source>
</evidence>
<evidence type="ECO:0000313" key="2">
    <source>
        <dbReference type="Proteomes" id="UP001432027"/>
    </source>
</evidence>
<proteinExistence type="predicted"/>
<protein>
    <recommendedName>
        <fullName evidence="3">F-box domain-containing protein</fullName>
    </recommendedName>
</protein>
<dbReference type="Proteomes" id="UP001432027">
    <property type="component" value="Unassembled WGS sequence"/>
</dbReference>
<accession>A0AAV5UG94</accession>
<sequence length="335" mass="38614">MTEAFRDLDSLSLFERLPWEVVCIIVDFIPESALALKSTSRIFRSHLTSYVHKRVTIPLVTHLSIKQSKQTDSIEIQIDVARAMSDLFGLLLKFRNLSIDLKLFSKVPNSHGSHMRFSMKLDNDSNNQDTLLQYVRQCMGHRIGKVILYDCNERTISAVSELLVGTQFEKLSFESESISEAVAKHLIMSLQVHNVNQLSLRVNNFTVPEPTIVLIEIATQVRSLHIDQKTRDLFGIQNLEWATTLLEMLSKKLDKLLLDSSHYEFYGSLNESTSNLLREQLPALNKKIWFKARCSAFRDGLNYSSDEYSVQADSSDKYHRFLRIVHSTREDEHFE</sequence>